<dbReference type="AlphaFoldDB" id="A0A7Y1A3M5"/>
<dbReference type="PANTHER" id="PTHR38777:SF1">
    <property type="entry name" value="DNAK SUPPRESSOR PROTEIN"/>
    <property type="match status" value="1"/>
</dbReference>
<dbReference type="GO" id="GO:0008270">
    <property type="term" value="F:zinc ion binding"/>
    <property type="evidence" value="ECO:0007669"/>
    <property type="project" value="UniProtKB-KW"/>
</dbReference>
<gene>
    <name evidence="6" type="ORF">HBO38_08805</name>
</gene>
<dbReference type="Proteomes" id="UP000537729">
    <property type="component" value="Unassembled WGS sequence"/>
</dbReference>
<keyword evidence="1" id="KW-0479">Metal-binding</keyword>
<dbReference type="Gene3D" id="1.20.120.910">
    <property type="entry name" value="DksA, coiled-coil domain"/>
    <property type="match status" value="1"/>
</dbReference>
<dbReference type="PANTHER" id="PTHR38777">
    <property type="entry name" value="FELS-2 PROPHAGE PROTEIN"/>
    <property type="match status" value="1"/>
</dbReference>
<sequence>MSDICDDADVVIEEALNRSLSQIPRYTGISAAECVECGEEIPEGRRVAIPGVTLCTPCAEREALAKKGVRRA</sequence>
<evidence type="ECO:0000256" key="3">
    <source>
        <dbReference type="ARBA" id="ARBA00022833"/>
    </source>
</evidence>
<dbReference type="EMBL" id="JAAQWG010000010">
    <property type="protein sequence ID" value="NMY08545.1"/>
    <property type="molecule type" value="Genomic_DNA"/>
</dbReference>
<proteinExistence type="predicted"/>
<dbReference type="SUPFAM" id="SSF57716">
    <property type="entry name" value="Glucocorticoid receptor-like (DNA-binding domain)"/>
    <property type="match status" value="1"/>
</dbReference>
<organism evidence="6 7">
    <name type="scientific">Pseudomonas veronii</name>
    <dbReference type="NCBI Taxonomy" id="76761"/>
    <lineage>
        <taxon>Bacteria</taxon>
        <taxon>Pseudomonadati</taxon>
        <taxon>Pseudomonadota</taxon>
        <taxon>Gammaproteobacteria</taxon>
        <taxon>Pseudomonadales</taxon>
        <taxon>Pseudomonadaceae</taxon>
        <taxon>Pseudomonas</taxon>
    </lineage>
</organism>
<feature type="domain" description="Zinc finger DksA/TraR C4-type" evidence="5">
    <location>
        <begin position="34"/>
        <end position="61"/>
    </location>
</feature>
<dbReference type="RefSeq" id="WP_169884088.1">
    <property type="nucleotide sequence ID" value="NZ_JAAQWG010000010.1"/>
</dbReference>
<accession>A0A7Y1A3M5</accession>
<dbReference type="GO" id="GO:1900378">
    <property type="term" value="P:positive regulation of secondary metabolite biosynthetic process"/>
    <property type="evidence" value="ECO:0007669"/>
    <property type="project" value="TreeGrafter"/>
</dbReference>
<name>A0A7Y1A3M5_PSEVE</name>
<keyword evidence="3" id="KW-0862">Zinc</keyword>
<keyword evidence="2" id="KW-0863">Zinc-finger</keyword>
<reference evidence="6 7" key="1">
    <citation type="journal article" date="2020" name="Front. Microbiol.">
        <title>Genetic Organization of the aprX-lipA2 Operon Affects the Proteolytic Potential of Pseudomonas Species in Milk.</title>
        <authorList>
            <person name="Maier C."/>
            <person name="Huptas C."/>
            <person name="von Neubeck M."/>
            <person name="Scherer S."/>
            <person name="Wenning M."/>
            <person name="Lucking G."/>
        </authorList>
    </citation>
    <scope>NUCLEOTIDE SEQUENCE [LARGE SCALE GENOMIC DNA]</scope>
    <source>
        <strain evidence="6 7">DSM 16272</strain>
    </source>
</reference>
<evidence type="ECO:0000256" key="1">
    <source>
        <dbReference type="ARBA" id="ARBA00022723"/>
    </source>
</evidence>
<evidence type="ECO:0000313" key="6">
    <source>
        <dbReference type="EMBL" id="NMY08545.1"/>
    </source>
</evidence>
<dbReference type="Pfam" id="PF01258">
    <property type="entry name" value="zf-dskA_traR"/>
    <property type="match status" value="1"/>
</dbReference>
<evidence type="ECO:0000256" key="4">
    <source>
        <dbReference type="PROSITE-ProRule" id="PRU00510"/>
    </source>
</evidence>
<comment type="caution">
    <text evidence="6">The sequence shown here is derived from an EMBL/GenBank/DDBJ whole genome shotgun (WGS) entry which is preliminary data.</text>
</comment>
<evidence type="ECO:0000256" key="2">
    <source>
        <dbReference type="ARBA" id="ARBA00022771"/>
    </source>
</evidence>
<feature type="zinc finger region" description="dksA C4-type" evidence="4">
    <location>
        <begin position="34"/>
        <end position="58"/>
    </location>
</feature>
<evidence type="ECO:0000313" key="7">
    <source>
        <dbReference type="Proteomes" id="UP000537729"/>
    </source>
</evidence>
<dbReference type="InterPro" id="IPR000962">
    <property type="entry name" value="Znf_DskA_TraR"/>
</dbReference>
<protein>
    <submittedName>
        <fullName evidence="6">DnaK suppressor protein</fullName>
    </submittedName>
</protein>
<evidence type="ECO:0000259" key="5">
    <source>
        <dbReference type="Pfam" id="PF01258"/>
    </source>
</evidence>
<dbReference type="PROSITE" id="PS51128">
    <property type="entry name" value="ZF_DKSA_2"/>
    <property type="match status" value="1"/>
</dbReference>